<feature type="region of interest" description="Disordered" evidence="1">
    <location>
        <begin position="45"/>
        <end position="107"/>
    </location>
</feature>
<proteinExistence type="predicted"/>
<sequence length="107" mass="11942">MSDPIFLRSLISNTVYAEQINSAQIQGQQAAKERANHALHETLRQEATKVKALEDSAEIGVREEHQKERQTHQESEAQDDQGSPASDEAEEKEIIASDAYHSIDVTI</sequence>
<evidence type="ECO:0000313" key="2">
    <source>
        <dbReference type="EMBL" id="QTD53950.1"/>
    </source>
</evidence>
<name>A0A8A4TWU7_SULCO</name>
<protein>
    <submittedName>
        <fullName evidence="2">Uncharacterized protein</fullName>
    </submittedName>
</protein>
<dbReference type="KEGG" id="scor:J3U87_15990"/>
<dbReference type="Proteomes" id="UP000663929">
    <property type="component" value="Chromosome"/>
</dbReference>
<dbReference type="AlphaFoldDB" id="A0A8A4TWU7"/>
<accession>A0A8A4TWU7</accession>
<organism evidence="2 3">
    <name type="scientific">Sulfidibacter corallicola</name>
    <dbReference type="NCBI Taxonomy" id="2818388"/>
    <lineage>
        <taxon>Bacteria</taxon>
        <taxon>Pseudomonadati</taxon>
        <taxon>Acidobacteriota</taxon>
        <taxon>Holophagae</taxon>
        <taxon>Acanthopleuribacterales</taxon>
        <taxon>Acanthopleuribacteraceae</taxon>
        <taxon>Sulfidibacter</taxon>
    </lineage>
</organism>
<keyword evidence="3" id="KW-1185">Reference proteome</keyword>
<evidence type="ECO:0000313" key="3">
    <source>
        <dbReference type="Proteomes" id="UP000663929"/>
    </source>
</evidence>
<reference evidence="2" key="1">
    <citation type="submission" date="2021-03" db="EMBL/GenBank/DDBJ databases">
        <title>Acanthopleuribacteraceae sp. M133.</title>
        <authorList>
            <person name="Wang G."/>
        </authorList>
    </citation>
    <scope>NUCLEOTIDE SEQUENCE</scope>
    <source>
        <strain evidence="2">M133</strain>
    </source>
</reference>
<evidence type="ECO:0000256" key="1">
    <source>
        <dbReference type="SAM" id="MobiDB-lite"/>
    </source>
</evidence>
<dbReference type="EMBL" id="CP071793">
    <property type="protein sequence ID" value="QTD53950.1"/>
    <property type="molecule type" value="Genomic_DNA"/>
</dbReference>
<gene>
    <name evidence="2" type="ORF">J3U87_15990</name>
</gene>
<dbReference type="RefSeq" id="WP_237384050.1">
    <property type="nucleotide sequence ID" value="NZ_CP071793.1"/>
</dbReference>
<feature type="compositionally biased region" description="Basic and acidic residues" evidence="1">
    <location>
        <begin position="45"/>
        <end position="75"/>
    </location>
</feature>